<keyword evidence="5" id="KW-1185">Reference proteome</keyword>
<evidence type="ECO:0000259" key="2">
    <source>
        <dbReference type="Pfam" id="PF00501"/>
    </source>
</evidence>
<dbReference type="Gene3D" id="3.30.300.30">
    <property type="match status" value="1"/>
</dbReference>
<dbReference type="Pfam" id="PF13193">
    <property type="entry name" value="AMP-binding_C"/>
    <property type="match status" value="1"/>
</dbReference>
<dbReference type="SUPFAM" id="SSF56801">
    <property type="entry name" value="Acetyl-CoA synthetase-like"/>
    <property type="match status" value="1"/>
</dbReference>
<dbReference type="OrthoDB" id="9803968at2"/>
<keyword evidence="4" id="KW-0436">Ligase</keyword>
<feature type="domain" description="AMP-dependent synthetase/ligase" evidence="2">
    <location>
        <begin position="129"/>
        <end position="300"/>
    </location>
</feature>
<dbReference type="Proteomes" id="UP000318126">
    <property type="component" value="Unassembled WGS sequence"/>
</dbReference>
<name>A0A553JSI9_SHEHA</name>
<dbReference type="GO" id="GO:0031956">
    <property type="term" value="F:medium-chain fatty acid-CoA ligase activity"/>
    <property type="evidence" value="ECO:0007669"/>
    <property type="project" value="TreeGrafter"/>
</dbReference>
<dbReference type="Gene3D" id="3.40.50.12780">
    <property type="entry name" value="N-terminal domain of ligase-like"/>
    <property type="match status" value="1"/>
</dbReference>
<evidence type="ECO:0000313" key="5">
    <source>
        <dbReference type="Proteomes" id="UP000318126"/>
    </source>
</evidence>
<dbReference type="CDD" id="cd04433">
    <property type="entry name" value="AFD_class_I"/>
    <property type="match status" value="1"/>
</dbReference>
<dbReference type="PANTHER" id="PTHR43201:SF8">
    <property type="entry name" value="ACYL-COA SYNTHETASE FAMILY MEMBER 3"/>
    <property type="match status" value="1"/>
</dbReference>
<dbReference type="InterPro" id="IPR025110">
    <property type="entry name" value="AMP-bd_C"/>
</dbReference>
<dbReference type="EMBL" id="VKGK01000004">
    <property type="protein sequence ID" value="TRY15425.1"/>
    <property type="molecule type" value="Genomic_DNA"/>
</dbReference>
<dbReference type="RefSeq" id="WP_143563457.1">
    <property type="nucleotide sequence ID" value="NZ_BMPL01000009.1"/>
</dbReference>
<comment type="caution">
    <text evidence="4">The sequence shown here is derived from an EMBL/GenBank/DDBJ whole genome shotgun (WGS) entry which is preliminary data.</text>
</comment>
<dbReference type="InterPro" id="IPR045851">
    <property type="entry name" value="AMP-bd_C_sf"/>
</dbReference>
<dbReference type="Pfam" id="PF00501">
    <property type="entry name" value="AMP-binding"/>
    <property type="match status" value="1"/>
</dbReference>
<proteinExistence type="inferred from homology"/>
<comment type="similarity">
    <text evidence="1">Belongs to the ATP-dependent AMP-binding enzyme family.</text>
</comment>
<dbReference type="InterPro" id="IPR000873">
    <property type="entry name" value="AMP-dep_synth/lig_dom"/>
</dbReference>
<evidence type="ECO:0000256" key="1">
    <source>
        <dbReference type="ARBA" id="ARBA00006432"/>
    </source>
</evidence>
<organism evidence="4 5">
    <name type="scientific">Shewanella hanedai</name>
    <name type="common">Alteromonas hanedai</name>
    <dbReference type="NCBI Taxonomy" id="25"/>
    <lineage>
        <taxon>Bacteria</taxon>
        <taxon>Pseudomonadati</taxon>
        <taxon>Pseudomonadota</taxon>
        <taxon>Gammaproteobacteria</taxon>
        <taxon>Alteromonadales</taxon>
        <taxon>Shewanellaceae</taxon>
        <taxon>Shewanella</taxon>
    </lineage>
</organism>
<dbReference type="GO" id="GO:0006631">
    <property type="term" value="P:fatty acid metabolic process"/>
    <property type="evidence" value="ECO:0007669"/>
    <property type="project" value="TreeGrafter"/>
</dbReference>
<gene>
    <name evidence="4" type="ORF">FN961_05015</name>
</gene>
<evidence type="ECO:0000259" key="3">
    <source>
        <dbReference type="Pfam" id="PF13193"/>
    </source>
</evidence>
<feature type="domain" description="AMP-binding enzyme C-terminal" evidence="3">
    <location>
        <begin position="358"/>
        <end position="431"/>
    </location>
</feature>
<protein>
    <submittedName>
        <fullName evidence="4">Long-chain fatty acid--CoA ligase</fullName>
    </submittedName>
</protein>
<dbReference type="AlphaFoldDB" id="A0A553JSI9"/>
<sequence>MNVLDLLEQWKQSDTFNNTLSDDHQVISYQEAYLRISVYSDWLASNSFTQPMAFYCAQSIEHLLMLIALMFNEVNFVLLPVKSTDVDKELFADQLTLKPHFCDMLRHIQLTKQAQCKTVATPGRIYFKTSGSLGTPKLVVHQRHNLIANSRNVLTRLPLNASSRVLIPVPMHHMYGFGAALWPCLLVGASIHLTSNLNILRFKAVERQFAPTVAYLTPSTVGALLLRSCKSSQYEFIVSAGDCFDRQTFQQAQTKFGRVFNLYGSTELGVVAIGEIQSKGEAVDDCVTALPGVKIKIESEQIAVKHPFGFDFYLYQQTRDVFFNTGDLARGDEITGFSVIGRAKLSINREGRLIAFSELESQIKQHQHIQDVALVKGRKDSKGHTIVAIVESTTELAPDELRRQLGKFLPRYATPSKIIIEPQLPRLVSGKINRKQIALHYEETEF</sequence>
<accession>A0A553JSI9</accession>
<dbReference type="PANTHER" id="PTHR43201">
    <property type="entry name" value="ACYL-COA SYNTHETASE"/>
    <property type="match status" value="1"/>
</dbReference>
<evidence type="ECO:0000313" key="4">
    <source>
        <dbReference type="EMBL" id="TRY15425.1"/>
    </source>
</evidence>
<reference evidence="5" key="1">
    <citation type="submission" date="2019-07" db="EMBL/GenBank/DDBJ databases">
        <title>Shewanella sp. YLB-08 draft genomic sequence.</title>
        <authorList>
            <person name="Yu L."/>
        </authorList>
    </citation>
    <scope>NUCLEOTIDE SEQUENCE [LARGE SCALE GENOMIC DNA]</scope>
    <source>
        <strain evidence="5">JCM 20706</strain>
    </source>
</reference>
<dbReference type="InterPro" id="IPR042099">
    <property type="entry name" value="ANL_N_sf"/>
</dbReference>